<protein>
    <submittedName>
        <fullName evidence="3">Uncharacterized protein</fullName>
    </submittedName>
</protein>
<dbReference type="Proteomes" id="UP000271974">
    <property type="component" value="Unassembled WGS sequence"/>
</dbReference>
<dbReference type="OrthoDB" id="6161317at2759"/>
<feature type="chain" id="PRO_5019067674" evidence="2">
    <location>
        <begin position="26"/>
        <end position="156"/>
    </location>
</feature>
<accession>A0A433UCV8</accession>
<name>A0A433UCV8_ELYCH</name>
<feature type="signal peptide" evidence="2">
    <location>
        <begin position="1"/>
        <end position="25"/>
    </location>
</feature>
<evidence type="ECO:0000313" key="4">
    <source>
        <dbReference type="Proteomes" id="UP000271974"/>
    </source>
</evidence>
<dbReference type="EMBL" id="RQTK01000007">
    <property type="protein sequence ID" value="RUS91707.1"/>
    <property type="molecule type" value="Genomic_DNA"/>
</dbReference>
<sequence length="156" mass="17136">MSSMISYALPVLVLAVLTYFQPAHAAPRQRLSLADLREAFAKPPLHKFYLPIEIAPAALVGAFKAHARNMDGDALEDPLDFIQQKRTTSSVEVAEPLSAAEIVQHPFVFNGMKRKMFWQPLGYMPASARAQNNAGKTANTGRSSNQDTGSNVFRYG</sequence>
<evidence type="ECO:0000256" key="2">
    <source>
        <dbReference type="SAM" id="SignalP"/>
    </source>
</evidence>
<keyword evidence="2" id="KW-0732">Signal</keyword>
<feature type="region of interest" description="Disordered" evidence="1">
    <location>
        <begin position="130"/>
        <end position="156"/>
    </location>
</feature>
<comment type="caution">
    <text evidence="3">The sequence shown here is derived from an EMBL/GenBank/DDBJ whole genome shotgun (WGS) entry which is preliminary data.</text>
</comment>
<evidence type="ECO:0000256" key="1">
    <source>
        <dbReference type="SAM" id="MobiDB-lite"/>
    </source>
</evidence>
<organism evidence="3 4">
    <name type="scientific">Elysia chlorotica</name>
    <name type="common">Eastern emerald elysia</name>
    <name type="synonym">Sea slug</name>
    <dbReference type="NCBI Taxonomy" id="188477"/>
    <lineage>
        <taxon>Eukaryota</taxon>
        <taxon>Metazoa</taxon>
        <taxon>Spiralia</taxon>
        <taxon>Lophotrochozoa</taxon>
        <taxon>Mollusca</taxon>
        <taxon>Gastropoda</taxon>
        <taxon>Heterobranchia</taxon>
        <taxon>Euthyneura</taxon>
        <taxon>Panpulmonata</taxon>
        <taxon>Sacoglossa</taxon>
        <taxon>Placobranchoidea</taxon>
        <taxon>Plakobranchidae</taxon>
        <taxon>Elysia</taxon>
    </lineage>
</organism>
<evidence type="ECO:0000313" key="3">
    <source>
        <dbReference type="EMBL" id="RUS91707.1"/>
    </source>
</evidence>
<reference evidence="3 4" key="1">
    <citation type="submission" date="2019-01" db="EMBL/GenBank/DDBJ databases">
        <title>A draft genome assembly of the solar-powered sea slug Elysia chlorotica.</title>
        <authorList>
            <person name="Cai H."/>
            <person name="Li Q."/>
            <person name="Fang X."/>
            <person name="Li J."/>
            <person name="Curtis N.E."/>
            <person name="Altenburger A."/>
            <person name="Shibata T."/>
            <person name="Feng M."/>
            <person name="Maeda T."/>
            <person name="Schwartz J.A."/>
            <person name="Shigenobu S."/>
            <person name="Lundholm N."/>
            <person name="Nishiyama T."/>
            <person name="Yang H."/>
            <person name="Hasebe M."/>
            <person name="Li S."/>
            <person name="Pierce S.K."/>
            <person name="Wang J."/>
        </authorList>
    </citation>
    <scope>NUCLEOTIDE SEQUENCE [LARGE SCALE GENOMIC DNA]</scope>
    <source>
        <strain evidence="3">EC2010</strain>
        <tissue evidence="3">Whole organism of an adult</tissue>
    </source>
</reference>
<proteinExistence type="predicted"/>
<keyword evidence="4" id="KW-1185">Reference proteome</keyword>
<dbReference type="AlphaFoldDB" id="A0A433UCV8"/>
<gene>
    <name evidence="3" type="ORF">EGW08_000533</name>
</gene>